<dbReference type="EMBL" id="ML976690">
    <property type="protein sequence ID" value="KAF1971986.1"/>
    <property type="molecule type" value="Genomic_DNA"/>
</dbReference>
<reference evidence="1" key="1">
    <citation type="journal article" date="2020" name="Stud. Mycol.">
        <title>101 Dothideomycetes genomes: a test case for predicting lifestyles and emergence of pathogens.</title>
        <authorList>
            <person name="Haridas S."/>
            <person name="Albert R."/>
            <person name="Binder M."/>
            <person name="Bloem J."/>
            <person name="Labutti K."/>
            <person name="Salamov A."/>
            <person name="Andreopoulos B."/>
            <person name="Baker S."/>
            <person name="Barry K."/>
            <person name="Bills G."/>
            <person name="Bluhm B."/>
            <person name="Cannon C."/>
            <person name="Castanera R."/>
            <person name="Culley D."/>
            <person name="Daum C."/>
            <person name="Ezra D."/>
            <person name="Gonzalez J."/>
            <person name="Henrissat B."/>
            <person name="Kuo A."/>
            <person name="Liang C."/>
            <person name="Lipzen A."/>
            <person name="Lutzoni F."/>
            <person name="Magnuson J."/>
            <person name="Mondo S."/>
            <person name="Nolan M."/>
            <person name="Ohm R."/>
            <person name="Pangilinan J."/>
            <person name="Park H.-J."/>
            <person name="Ramirez L."/>
            <person name="Alfaro M."/>
            <person name="Sun H."/>
            <person name="Tritt A."/>
            <person name="Yoshinaga Y."/>
            <person name="Zwiers L.-H."/>
            <person name="Turgeon B."/>
            <person name="Goodwin S."/>
            <person name="Spatafora J."/>
            <person name="Crous P."/>
            <person name="Grigoriev I."/>
        </authorList>
    </citation>
    <scope>NUCLEOTIDE SEQUENCE</scope>
    <source>
        <strain evidence="1">CBS 107.79</strain>
    </source>
</reference>
<dbReference type="AlphaFoldDB" id="A0A6A5VAC9"/>
<keyword evidence="2" id="KW-1185">Reference proteome</keyword>
<organism evidence="1 2">
    <name type="scientific">Bimuria novae-zelandiae CBS 107.79</name>
    <dbReference type="NCBI Taxonomy" id="1447943"/>
    <lineage>
        <taxon>Eukaryota</taxon>
        <taxon>Fungi</taxon>
        <taxon>Dikarya</taxon>
        <taxon>Ascomycota</taxon>
        <taxon>Pezizomycotina</taxon>
        <taxon>Dothideomycetes</taxon>
        <taxon>Pleosporomycetidae</taxon>
        <taxon>Pleosporales</taxon>
        <taxon>Massarineae</taxon>
        <taxon>Didymosphaeriaceae</taxon>
        <taxon>Bimuria</taxon>
    </lineage>
</organism>
<evidence type="ECO:0000313" key="1">
    <source>
        <dbReference type="EMBL" id="KAF1971986.1"/>
    </source>
</evidence>
<evidence type="ECO:0000313" key="2">
    <source>
        <dbReference type="Proteomes" id="UP000800036"/>
    </source>
</evidence>
<protein>
    <submittedName>
        <fullName evidence="1">Uncharacterized protein</fullName>
    </submittedName>
</protein>
<sequence length="203" mass="23083">MRLKILNSALAFPDAIDRTTFWELINERLLLFFSTSFPDAKCAKEAFYSNNIFVITPGEMPCQDFSSVRYRFYSPPQYKLPGFADKFKIEYPKLQDLTVVADFHFIPDGPLGSRSRSRRSEARKRFNNEVGGQVHFSVRCLEVVYIPLQKDGQNTSLSGAAPRRTRANIEAETQVFQTINIAGDNGDIEEEDMAEPTGFFSKS</sequence>
<dbReference type="Proteomes" id="UP000800036">
    <property type="component" value="Unassembled WGS sequence"/>
</dbReference>
<proteinExistence type="predicted"/>
<name>A0A6A5VAC9_9PLEO</name>
<gene>
    <name evidence="1" type="ORF">BU23DRAFT_599922</name>
</gene>
<accession>A0A6A5VAC9</accession>